<sequence length="587" mass="65564">MRTLWGLTCAWLLLLAPMAGPARAASPALDALIADYEAWSLGDDPFEAGRRGDREALARLPDPSPAADARRKAALSAFRDRLARLPAAGLAVEDALNRDFLDWTLSRRLDSLGFDEARMPFSSDGGFDQTLGYVAGGLPIRSEADARAWIARLKAAPTWYDAHIANARRGVKAGFTQPRSTVLQVLERARRMANLPLEGDPLLTPLSRLPTTMPEPVRTSLLKEAQVAVREGVQPARRRYVDFLESEYLPAARKSLAARSLPGGEAYYRWLVADHTTTSLTPDQIHQIGLDEVARIRREMEGVMAETGFKGDFPAFLAMLRTDARFYAQSREELLEKASRIAKRIDNELPAWFATLPRLTYGVRPVPADIEATYTTGRYFGGSAARGVSGGYMVNTSHLDQRPLYELPALTLHEAVPGHHLQIALAEEAPGVPEFRRNADVTAFTEGWGLYAEKLGGEMGIYRDPWERFGRLSYEMWRACRLVADTGIHWKGWSLDKARACFTQNSALSPLNIDVELARYVSWPGQALAYKIGEMRIVALREGARRDLGDRFDIRRFHDAVLLAGPLPLDRLETRIRAWTEAERRRN</sequence>
<protein>
    <submittedName>
        <fullName evidence="2">DUF885 domain-containing protein</fullName>
    </submittedName>
</protein>
<keyword evidence="3" id="KW-1185">Reference proteome</keyword>
<dbReference type="InterPro" id="IPR010281">
    <property type="entry name" value="DUF885"/>
</dbReference>
<gene>
    <name evidence="2" type="ORF">HYN04_01480</name>
</gene>
<dbReference type="EMBL" id="CP029479">
    <property type="protein sequence ID" value="AWM76552.1"/>
    <property type="molecule type" value="Genomic_DNA"/>
</dbReference>
<dbReference type="PANTHER" id="PTHR33361">
    <property type="entry name" value="GLR0591 PROTEIN"/>
    <property type="match status" value="1"/>
</dbReference>
<proteinExistence type="predicted"/>
<name>A0A2Z3HMU4_9CAUL</name>
<dbReference type="KEGG" id="phb:HYN04_01480"/>
<reference evidence="3" key="1">
    <citation type="submission" date="2018-05" db="EMBL/GenBank/DDBJ databases">
        <title>Genome sequencing of Phenylobacterium sp. HYN0004.</title>
        <authorList>
            <person name="Yi H."/>
            <person name="Baek C."/>
        </authorList>
    </citation>
    <scope>NUCLEOTIDE SEQUENCE [LARGE SCALE GENOMIC DNA]</scope>
    <source>
        <strain evidence="3">HYN0004</strain>
    </source>
</reference>
<keyword evidence="1" id="KW-0732">Signal</keyword>
<dbReference type="RefSeq" id="WP_110449121.1">
    <property type="nucleotide sequence ID" value="NZ_CP029479.1"/>
</dbReference>
<feature type="signal peptide" evidence="1">
    <location>
        <begin position="1"/>
        <end position="24"/>
    </location>
</feature>
<dbReference type="PANTHER" id="PTHR33361:SF2">
    <property type="entry name" value="DUF885 DOMAIN-CONTAINING PROTEIN"/>
    <property type="match status" value="1"/>
</dbReference>
<dbReference type="AlphaFoldDB" id="A0A2Z3HMU4"/>
<dbReference type="Pfam" id="PF05960">
    <property type="entry name" value="DUF885"/>
    <property type="match status" value="1"/>
</dbReference>
<organism evidence="2 3">
    <name type="scientific">Phenylobacterium parvum</name>
    <dbReference type="NCBI Taxonomy" id="2201350"/>
    <lineage>
        <taxon>Bacteria</taxon>
        <taxon>Pseudomonadati</taxon>
        <taxon>Pseudomonadota</taxon>
        <taxon>Alphaproteobacteria</taxon>
        <taxon>Caulobacterales</taxon>
        <taxon>Caulobacteraceae</taxon>
        <taxon>Phenylobacterium</taxon>
    </lineage>
</organism>
<feature type="chain" id="PRO_5016284201" evidence="1">
    <location>
        <begin position="25"/>
        <end position="587"/>
    </location>
</feature>
<evidence type="ECO:0000313" key="2">
    <source>
        <dbReference type="EMBL" id="AWM76552.1"/>
    </source>
</evidence>
<accession>A0A2Z3HMU4</accession>
<dbReference type="Proteomes" id="UP000247763">
    <property type="component" value="Chromosome"/>
</dbReference>
<evidence type="ECO:0000256" key="1">
    <source>
        <dbReference type="SAM" id="SignalP"/>
    </source>
</evidence>
<evidence type="ECO:0000313" key="3">
    <source>
        <dbReference type="Proteomes" id="UP000247763"/>
    </source>
</evidence>
<dbReference type="OrthoDB" id="9763405at2"/>